<proteinExistence type="predicted"/>
<feature type="compositionally biased region" description="Polar residues" evidence="1">
    <location>
        <begin position="104"/>
        <end position="119"/>
    </location>
</feature>
<dbReference type="InterPro" id="IPR034754">
    <property type="entry name" value="GEMIN8"/>
</dbReference>
<evidence type="ECO:0000256" key="1">
    <source>
        <dbReference type="SAM" id="MobiDB-lite"/>
    </source>
</evidence>
<dbReference type="PANTHER" id="PTHR16238">
    <property type="entry name" value="GEM-ASSOCIATED PROTEIN 8"/>
    <property type="match status" value="1"/>
</dbReference>
<gene>
    <name evidence="2" type="ORF">ABMA28_002380</name>
</gene>
<feature type="region of interest" description="Disordered" evidence="1">
    <location>
        <begin position="1"/>
        <end position="50"/>
    </location>
</feature>
<dbReference type="AlphaFoldDB" id="A0ABD0T0Q0"/>
<evidence type="ECO:0000313" key="2">
    <source>
        <dbReference type="EMBL" id="KAL0831597.1"/>
    </source>
</evidence>
<evidence type="ECO:0008006" key="4">
    <source>
        <dbReference type="Google" id="ProtNLM"/>
    </source>
</evidence>
<feature type="compositionally biased region" description="Basic residues" evidence="1">
    <location>
        <begin position="19"/>
        <end position="34"/>
    </location>
</feature>
<reference evidence="2 3" key="1">
    <citation type="submission" date="2024-06" db="EMBL/GenBank/DDBJ databases">
        <title>A chromosome-level genome assembly of beet webworm, Loxostege sticticalis.</title>
        <authorList>
            <person name="Zhang Y."/>
        </authorList>
    </citation>
    <scope>NUCLEOTIDE SEQUENCE [LARGE SCALE GENOMIC DNA]</scope>
    <source>
        <strain evidence="2">AQ028</strain>
        <tissue evidence="2">Male pupae</tissue>
    </source>
</reference>
<evidence type="ECO:0000313" key="3">
    <source>
        <dbReference type="Proteomes" id="UP001549921"/>
    </source>
</evidence>
<comment type="caution">
    <text evidence="2">The sequence shown here is derived from an EMBL/GenBank/DDBJ whole genome shotgun (WGS) entry which is preliminary data.</text>
</comment>
<feature type="compositionally biased region" description="Acidic residues" evidence="1">
    <location>
        <begin position="123"/>
        <end position="139"/>
    </location>
</feature>
<organism evidence="2 3">
    <name type="scientific">Loxostege sticticalis</name>
    <name type="common">Beet webworm moth</name>
    <dbReference type="NCBI Taxonomy" id="481309"/>
    <lineage>
        <taxon>Eukaryota</taxon>
        <taxon>Metazoa</taxon>
        <taxon>Ecdysozoa</taxon>
        <taxon>Arthropoda</taxon>
        <taxon>Hexapoda</taxon>
        <taxon>Insecta</taxon>
        <taxon>Pterygota</taxon>
        <taxon>Neoptera</taxon>
        <taxon>Endopterygota</taxon>
        <taxon>Lepidoptera</taxon>
        <taxon>Glossata</taxon>
        <taxon>Ditrysia</taxon>
        <taxon>Pyraloidea</taxon>
        <taxon>Crambidae</taxon>
        <taxon>Pyraustinae</taxon>
        <taxon>Loxostege</taxon>
    </lineage>
</organism>
<feature type="region of interest" description="Disordered" evidence="1">
    <location>
        <begin position="159"/>
        <end position="190"/>
    </location>
</feature>
<feature type="compositionally biased region" description="Acidic residues" evidence="1">
    <location>
        <begin position="1"/>
        <end position="10"/>
    </location>
</feature>
<sequence>MFCPPPEEESQNNCNTNRPSHKNGYRKRKKKPARKYPQNGVGRNKKTHSKLAQAMSSWAENFTFAANWQLKHQLAYWKARAKALEYENGILHEIIRKKNYVDPPTTSSNRVESESTLTHVETESEDEEECGEEGEEDDFEVSEEFIQFLQANAKFKEDARRERERLKAKDAEDERIAEMEAGPPETQENREEVLKQLYGDKWQRIAALEMSLQSQFIQESDKEKPTYWPNIPLNFNFGS</sequence>
<dbReference type="PANTHER" id="PTHR16238:SF7">
    <property type="entry name" value="GEM-ASSOCIATED PROTEIN 8"/>
    <property type="match status" value="1"/>
</dbReference>
<feature type="compositionally biased region" description="Basic and acidic residues" evidence="1">
    <location>
        <begin position="159"/>
        <end position="178"/>
    </location>
</feature>
<dbReference type="Proteomes" id="UP001549921">
    <property type="component" value="Unassembled WGS sequence"/>
</dbReference>
<dbReference type="Pfam" id="PF15348">
    <property type="entry name" value="GEMIN8"/>
    <property type="match status" value="1"/>
</dbReference>
<feature type="region of interest" description="Disordered" evidence="1">
    <location>
        <begin position="100"/>
        <end position="139"/>
    </location>
</feature>
<protein>
    <recommendedName>
        <fullName evidence="4">Gem-associated protein 8</fullName>
    </recommendedName>
</protein>
<dbReference type="EMBL" id="JBEDNZ010000012">
    <property type="protein sequence ID" value="KAL0831597.1"/>
    <property type="molecule type" value="Genomic_DNA"/>
</dbReference>
<name>A0ABD0T0Q0_LOXSC</name>
<accession>A0ABD0T0Q0</accession>